<keyword evidence="1" id="KW-0614">Plasmid</keyword>
<gene>
    <name evidence="1" type="ORF">KF715C_pC310</name>
</gene>
<protein>
    <submittedName>
        <fullName evidence="1">Uncharacterized protein</fullName>
    </submittedName>
</protein>
<organism evidence="1 2">
    <name type="scientific">Pseudomonas putida</name>
    <name type="common">Arthrobacter siderocapsulatus</name>
    <dbReference type="NCBI Taxonomy" id="303"/>
    <lineage>
        <taxon>Bacteria</taxon>
        <taxon>Pseudomonadati</taxon>
        <taxon>Pseudomonadota</taxon>
        <taxon>Gammaproteobacteria</taxon>
        <taxon>Pseudomonadales</taxon>
        <taxon>Pseudomonadaceae</taxon>
        <taxon>Pseudomonas</taxon>
    </lineage>
</organism>
<geneLocation type="plasmid" evidence="2">
    <name>pkf715c dna</name>
</geneLocation>
<reference evidence="1 2" key="1">
    <citation type="submission" date="2015-11" db="EMBL/GenBank/DDBJ databases">
        <title>Complete genome sequencing of a biphenyl-degrading bacterium, Pseudomonas putida KF715 (=NBRC110667).</title>
        <authorList>
            <person name="Suenaga H."/>
            <person name="Fujihara N."/>
            <person name="Watanabe T."/>
            <person name="Hirose J."/>
            <person name="Kimura N."/>
            <person name="Yamazoe A."/>
            <person name="Hosoyama A."/>
            <person name="Shimodaira J."/>
            <person name="Furukawa K."/>
        </authorList>
    </citation>
    <scope>NUCLEOTIDE SEQUENCE [LARGE SCALE GENOMIC DNA]</scope>
    <source>
        <strain evidence="1 2">KF715</strain>
        <plasmid evidence="2">Plasmid pkf715c dna</plasmid>
    </source>
</reference>
<sequence length="299" mass="33035">MNILLKENGEQLPNDVMLSWVLRSDLAPVPRTVEFRVKLIDGVEDSLVKGATIWTGRENLAYEIVFTDKAQPLGQVQGRSQQQSMNVIALLQSCANVAKPRQTAVVQEGQTFGAAYRACGAYTSIANDFIVPRFTCFRGFEPSQYLVQVLQEEGAALVLQNGQVSAMRLVDLMAQTPIDDIGQVDSSAKIQSEMHQFQQVPSYFSTNDKADIVNGAMGQTRRMHFQPGLDVRQLRNASSVLVRTNTVDSMICQHIMAGNVLRVAGENLVVLTAAHCMENNEGAVEDRSRLWLGKLFNAM</sequence>
<accession>A0A1L7NPU3</accession>
<proteinExistence type="predicted"/>
<evidence type="ECO:0000313" key="1">
    <source>
        <dbReference type="EMBL" id="BAW27464.1"/>
    </source>
</evidence>
<dbReference type="Proteomes" id="UP000218731">
    <property type="component" value="Plasmid pKF715C"/>
</dbReference>
<name>A0A1L7NPU3_PSEPU</name>
<dbReference type="RefSeq" id="WP_096427196.1">
    <property type="nucleotide sequence ID" value="NZ_AP015032.1"/>
</dbReference>
<dbReference type="EMBL" id="AP015032">
    <property type="protein sequence ID" value="BAW27464.1"/>
    <property type="molecule type" value="Genomic_DNA"/>
</dbReference>
<dbReference type="AlphaFoldDB" id="A0A1L7NPU3"/>
<evidence type="ECO:0000313" key="2">
    <source>
        <dbReference type="Proteomes" id="UP000218731"/>
    </source>
</evidence>